<evidence type="ECO:0000256" key="1">
    <source>
        <dbReference type="SAM" id="MobiDB-lite"/>
    </source>
</evidence>
<dbReference type="InterPro" id="IPR048342">
    <property type="entry name" value="DUF1285_C"/>
</dbReference>
<dbReference type="RefSeq" id="WP_345547754.1">
    <property type="nucleotide sequence ID" value="NZ_BAABRT010000001.1"/>
</dbReference>
<protein>
    <recommendedName>
        <fullName evidence="6">DUF1285 domain-containing protein</fullName>
    </recommendedName>
</protein>
<keyword evidence="5" id="KW-1185">Reference proteome</keyword>
<dbReference type="Gene3D" id="2.30.270.10">
    <property type="entry name" value="duf1285 protein"/>
    <property type="match status" value="1"/>
</dbReference>
<dbReference type="Proteomes" id="UP001408594">
    <property type="component" value="Unassembled WGS sequence"/>
</dbReference>
<evidence type="ECO:0008006" key="6">
    <source>
        <dbReference type="Google" id="ProtNLM"/>
    </source>
</evidence>
<comment type="caution">
    <text evidence="4">The sequence shown here is derived from an EMBL/GenBank/DDBJ whole genome shotgun (WGS) entry which is preliminary data.</text>
</comment>
<organism evidence="4 5">
    <name type="scientific">Microbulbifer aestuariivivens</name>
    <dbReference type="NCBI Taxonomy" id="1908308"/>
    <lineage>
        <taxon>Bacteria</taxon>
        <taxon>Pseudomonadati</taxon>
        <taxon>Pseudomonadota</taxon>
        <taxon>Gammaproteobacteria</taxon>
        <taxon>Cellvibrionales</taxon>
        <taxon>Microbulbiferaceae</taxon>
        <taxon>Microbulbifer</taxon>
    </lineage>
</organism>
<reference evidence="4 5" key="1">
    <citation type="submission" date="2024-02" db="EMBL/GenBank/DDBJ databases">
        <title>Microbulbifer aestuariivivens NBRC 112533.</title>
        <authorList>
            <person name="Ichikawa N."/>
            <person name="Katano-Makiyama Y."/>
            <person name="Hidaka K."/>
        </authorList>
    </citation>
    <scope>NUCLEOTIDE SEQUENCE [LARGE SCALE GENOMIC DNA]</scope>
    <source>
        <strain evidence="4 5">NBRC 112533</strain>
    </source>
</reference>
<name>A0ABP9WKM0_9GAMM</name>
<dbReference type="Pfam" id="PF06938">
    <property type="entry name" value="DUF1285_N"/>
    <property type="match status" value="1"/>
</dbReference>
<feature type="region of interest" description="Disordered" evidence="1">
    <location>
        <begin position="145"/>
        <end position="172"/>
    </location>
</feature>
<gene>
    <name evidence="4" type="ORF">Maes01_00087</name>
</gene>
<evidence type="ECO:0000259" key="2">
    <source>
        <dbReference type="Pfam" id="PF06938"/>
    </source>
</evidence>
<proteinExistence type="predicted"/>
<feature type="compositionally biased region" description="Low complexity" evidence="1">
    <location>
        <begin position="145"/>
        <end position="159"/>
    </location>
</feature>
<evidence type="ECO:0000313" key="4">
    <source>
        <dbReference type="EMBL" id="GAA5523539.1"/>
    </source>
</evidence>
<accession>A0ABP9WKM0</accession>
<dbReference type="InterPro" id="IPR023361">
    <property type="entry name" value="DUF1285_beta_roll_sf"/>
</dbReference>
<dbReference type="InterPro" id="IPR010707">
    <property type="entry name" value="DUF1285"/>
</dbReference>
<feature type="domain" description="DUF1285" evidence="3">
    <location>
        <begin position="66"/>
        <end position="169"/>
    </location>
</feature>
<dbReference type="PIRSF" id="PIRSF029557">
    <property type="entry name" value="UCP029557"/>
    <property type="match status" value="1"/>
</dbReference>
<dbReference type="Pfam" id="PF21028">
    <property type="entry name" value="DUF1285_C"/>
    <property type="match status" value="1"/>
</dbReference>
<dbReference type="InterPro" id="IPR048341">
    <property type="entry name" value="DUF1285_N"/>
</dbReference>
<feature type="domain" description="DUF1285" evidence="2">
    <location>
        <begin position="2"/>
        <end position="65"/>
    </location>
</feature>
<sequence>MNSWNPELCGDMDMVIARNGSWIHEGSEVQRQALVRLFASILRREGDEYFLVTPVEKWRIEIEDVPFIATQVARGERDGKPLLLFTTNTGDVVPLSRDTGWSLRPFGEPPQPVPYIEVRNDLWARVSREVFYQLVDWALEESADSIGSTDSDTSSSALDIRSDGQRFPLGSV</sequence>
<evidence type="ECO:0000259" key="3">
    <source>
        <dbReference type="Pfam" id="PF21028"/>
    </source>
</evidence>
<dbReference type="Gene3D" id="3.10.540.10">
    <property type="entry name" value="duf1285 like domain"/>
    <property type="match status" value="1"/>
</dbReference>
<dbReference type="EMBL" id="BAABRT010000001">
    <property type="protein sequence ID" value="GAA5523539.1"/>
    <property type="molecule type" value="Genomic_DNA"/>
</dbReference>
<evidence type="ECO:0000313" key="5">
    <source>
        <dbReference type="Proteomes" id="UP001408594"/>
    </source>
</evidence>